<dbReference type="AlphaFoldDB" id="A0AA41Z1X1"/>
<protein>
    <submittedName>
        <fullName evidence="2">Nucleoside hydrolase</fullName>
    </submittedName>
</protein>
<dbReference type="GO" id="GO:0016799">
    <property type="term" value="F:hydrolase activity, hydrolyzing N-glycosyl compounds"/>
    <property type="evidence" value="ECO:0007669"/>
    <property type="project" value="InterPro"/>
</dbReference>
<dbReference type="Gene3D" id="3.90.245.10">
    <property type="entry name" value="Ribonucleoside hydrolase-like"/>
    <property type="match status" value="1"/>
</dbReference>
<dbReference type="EMBL" id="JAMOIM010000007">
    <property type="protein sequence ID" value="MCW6508978.1"/>
    <property type="molecule type" value="Genomic_DNA"/>
</dbReference>
<organism evidence="2 3">
    <name type="scientific">Lichenifustis flavocetrariae</name>
    <dbReference type="NCBI Taxonomy" id="2949735"/>
    <lineage>
        <taxon>Bacteria</taxon>
        <taxon>Pseudomonadati</taxon>
        <taxon>Pseudomonadota</taxon>
        <taxon>Alphaproteobacteria</taxon>
        <taxon>Hyphomicrobiales</taxon>
        <taxon>Lichenihabitantaceae</taxon>
        <taxon>Lichenifustis</taxon>
    </lineage>
</organism>
<accession>A0AA41Z1X1</accession>
<dbReference type="InterPro" id="IPR001910">
    <property type="entry name" value="Inosine/uridine_hydrolase_dom"/>
</dbReference>
<feature type="domain" description="Inosine/uridine-preferring nucleoside hydrolase" evidence="1">
    <location>
        <begin position="39"/>
        <end position="357"/>
    </location>
</feature>
<dbReference type="PANTHER" id="PTHR46190:SF1">
    <property type="entry name" value="SI:CH211-201H21.5"/>
    <property type="match status" value="1"/>
</dbReference>
<dbReference type="Proteomes" id="UP001165667">
    <property type="component" value="Unassembled WGS sequence"/>
</dbReference>
<evidence type="ECO:0000259" key="1">
    <source>
        <dbReference type="Pfam" id="PF01156"/>
    </source>
</evidence>
<evidence type="ECO:0000313" key="3">
    <source>
        <dbReference type="Proteomes" id="UP001165667"/>
    </source>
</evidence>
<proteinExistence type="predicted"/>
<keyword evidence="2" id="KW-0378">Hydrolase</keyword>
<evidence type="ECO:0000313" key="2">
    <source>
        <dbReference type="EMBL" id="MCW6508978.1"/>
    </source>
</evidence>
<dbReference type="PANTHER" id="PTHR46190">
    <property type="entry name" value="SI:CH211-201H21.5-RELATED"/>
    <property type="match status" value="1"/>
</dbReference>
<dbReference type="RefSeq" id="WP_282585338.1">
    <property type="nucleotide sequence ID" value="NZ_JAMOIM010000007.1"/>
</dbReference>
<sequence>MRRKISSRWRRHGWVAGVLIGFAVSVGAVRAADAATQFVIMDNDFAGPGATDMQAVLPLLAAPNVTVLGLTVVTGDGWENEESAHLRRLLEIAGRTDVPVVDGAVYPLINSVGRMRLWEQHYGTIPWKGAWGALGSIDKVSAEQPPVPTLPEGAPTLKASAEMAAAFLIHQVHAHPHEVTIIAAGPLTNLALAIRMDPTFAADAKALVFMGALIDTNMMAVTGNADYASDFNFIFDPEAAHITLTAPWPKMIAVGNVSNGVMMTRALMDKVASVKTPLTDYLSKYFIELPLWDEMAGAIALDPTLVTKSVDAMMDVDLSTDVNYGHAHVWSEALAPKNMDLQRVTIVQAIDTQRFLDGFVKAAQVAPKP</sequence>
<name>A0AA41Z1X1_9HYPH</name>
<reference evidence="2" key="1">
    <citation type="submission" date="2022-05" db="EMBL/GenBank/DDBJ databases">
        <authorList>
            <person name="Pankratov T."/>
        </authorList>
    </citation>
    <scope>NUCLEOTIDE SEQUENCE</scope>
    <source>
        <strain evidence="2">BP6-180914</strain>
    </source>
</reference>
<comment type="caution">
    <text evidence="2">The sequence shown here is derived from an EMBL/GenBank/DDBJ whole genome shotgun (WGS) entry which is preliminary data.</text>
</comment>
<dbReference type="SUPFAM" id="SSF53590">
    <property type="entry name" value="Nucleoside hydrolase"/>
    <property type="match status" value="1"/>
</dbReference>
<dbReference type="InterPro" id="IPR052775">
    <property type="entry name" value="IUN_hydrolase"/>
</dbReference>
<dbReference type="Pfam" id="PF01156">
    <property type="entry name" value="IU_nuc_hydro"/>
    <property type="match status" value="1"/>
</dbReference>
<dbReference type="InterPro" id="IPR036452">
    <property type="entry name" value="Ribo_hydro-like"/>
</dbReference>
<gene>
    <name evidence="2" type="ORF">M8523_13195</name>
</gene>
<keyword evidence="3" id="KW-1185">Reference proteome</keyword>